<dbReference type="InterPro" id="IPR007627">
    <property type="entry name" value="RNA_pol_sigma70_r2"/>
</dbReference>
<dbReference type="CDD" id="cd06171">
    <property type="entry name" value="Sigma70_r4"/>
    <property type="match status" value="1"/>
</dbReference>
<dbReference type="InterPro" id="IPR013325">
    <property type="entry name" value="RNA_pol_sigma_r2"/>
</dbReference>
<dbReference type="Proteomes" id="UP000286934">
    <property type="component" value="Unassembled WGS sequence"/>
</dbReference>
<dbReference type="PANTHER" id="PTHR43133">
    <property type="entry name" value="RNA POLYMERASE ECF-TYPE SIGMA FACTO"/>
    <property type="match status" value="1"/>
</dbReference>
<dbReference type="InterPro" id="IPR014284">
    <property type="entry name" value="RNA_pol_sigma-70_dom"/>
</dbReference>
<dbReference type="NCBIfam" id="TIGR02937">
    <property type="entry name" value="sigma70-ECF"/>
    <property type="match status" value="1"/>
</dbReference>
<name>A0A432WSW3_9GAMM</name>
<dbReference type="Gene3D" id="1.10.1740.10">
    <property type="match status" value="1"/>
</dbReference>
<dbReference type="Pfam" id="PF04542">
    <property type="entry name" value="Sigma70_r2"/>
    <property type="match status" value="1"/>
</dbReference>
<dbReference type="InterPro" id="IPR036388">
    <property type="entry name" value="WH-like_DNA-bd_sf"/>
</dbReference>
<evidence type="ECO:0000256" key="2">
    <source>
        <dbReference type="ARBA" id="ARBA00023015"/>
    </source>
</evidence>
<evidence type="ECO:0000256" key="4">
    <source>
        <dbReference type="ARBA" id="ARBA00023163"/>
    </source>
</evidence>
<dbReference type="EMBL" id="PIPP01000003">
    <property type="protein sequence ID" value="RUO36828.1"/>
    <property type="molecule type" value="Genomic_DNA"/>
</dbReference>
<dbReference type="InterPro" id="IPR039425">
    <property type="entry name" value="RNA_pol_sigma-70-like"/>
</dbReference>
<proteinExistence type="inferred from homology"/>
<comment type="caution">
    <text evidence="7">The sequence shown here is derived from an EMBL/GenBank/DDBJ whole genome shotgun (WGS) entry which is preliminary data.</text>
</comment>
<keyword evidence="8" id="KW-1185">Reference proteome</keyword>
<evidence type="ECO:0000256" key="3">
    <source>
        <dbReference type="ARBA" id="ARBA00023082"/>
    </source>
</evidence>
<dbReference type="SUPFAM" id="SSF88659">
    <property type="entry name" value="Sigma3 and sigma4 domains of RNA polymerase sigma factors"/>
    <property type="match status" value="1"/>
</dbReference>
<gene>
    <name evidence="7" type="ORF">CWE13_08250</name>
</gene>
<dbReference type="GO" id="GO:0006352">
    <property type="term" value="P:DNA-templated transcription initiation"/>
    <property type="evidence" value="ECO:0007669"/>
    <property type="project" value="InterPro"/>
</dbReference>
<evidence type="ECO:0000256" key="1">
    <source>
        <dbReference type="ARBA" id="ARBA00010641"/>
    </source>
</evidence>
<keyword evidence="3" id="KW-0731">Sigma factor</keyword>
<dbReference type="AlphaFoldDB" id="A0A432WSW3"/>
<dbReference type="Pfam" id="PF08281">
    <property type="entry name" value="Sigma70_r4_2"/>
    <property type="match status" value="1"/>
</dbReference>
<dbReference type="OrthoDB" id="9797134at2"/>
<reference evidence="8" key="1">
    <citation type="journal article" date="2018" name="Front. Microbiol.">
        <title>Genome-Based Analysis Reveals the Taxonomy and Diversity of the Family Idiomarinaceae.</title>
        <authorList>
            <person name="Liu Y."/>
            <person name="Lai Q."/>
            <person name="Shao Z."/>
        </authorList>
    </citation>
    <scope>NUCLEOTIDE SEQUENCE [LARGE SCALE GENOMIC DNA]</scope>
    <source>
        <strain evidence="8">AIS</strain>
    </source>
</reference>
<dbReference type="SUPFAM" id="SSF88946">
    <property type="entry name" value="Sigma2 domain of RNA polymerase sigma factors"/>
    <property type="match status" value="1"/>
</dbReference>
<dbReference type="Gene3D" id="1.10.10.10">
    <property type="entry name" value="Winged helix-like DNA-binding domain superfamily/Winged helix DNA-binding domain"/>
    <property type="match status" value="1"/>
</dbReference>
<keyword evidence="2" id="KW-0805">Transcription regulation</keyword>
<dbReference type="GO" id="GO:0016987">
    <property type="term" value="F:sigma factor activity"/>
    <property type="evidence" value="ECO:0007669"/>
    <property type="project" value="UniProtKB-KW"/>
</dbReference>
<feature type="domain" description="RNA polymerase sigma factor 70 region 4 type 2" evidence="6">
    <location>
        <begin position="122"/>
        <end position="173"/>
    </location>
</feature>
<dbReference type="InterPro" id="IPR013324">
    <property type="entry name" value="RNA_pol_sigma_r3/r4-like"/>
</dbReference>
<feature type="domain" description="RNA polymerase sigma-70 region 2" evidence="5">
    <location>
        <begin position="25"/>
        <end position="91"/>
    </location>
</feature>
<evidence type="ECO:0000313" key="7">
    <source>
        <dbReference type="EMBL" id="RUO36828.1"/>
    </source>
</evidence>
<organism evidence="7 8">
    <name type="scientific">Aliidiomarina shirensis</name>
    <dbReference type="NCBI Taxonomy" id="1048642"/>
    <lineage>
        <taxon>Bacteria</taxon>
        <taxon>Pseudomonadati</taxon>
        <taxon>Pseudomonadota</taxon>
        <taxon>Gammaproteobacteria</taxon>
        <taxon>Alteromonadales</taxon>
        <taxon>Idiomarinaceae</taxon>
        <taxon>Aliidiomarina</taxon>
    </lineage>
</organism>
<dbReference type="InterPro" id="IPR013249">
    <property type="entry name" value="RNA_pol_sigma70_r4_t2"/>
</dbReference>
<dbReference type="GO" id="GO:0003677">
    <property type="term" value="F:DNA binding"/>
    <property type="evidence" value="ECO:0007669"/>
    <property type="project" value="InterPro"/>
</dbReference>
<sequence length="192" mass="21947">MHVLKATLHRKQASHKLIERLLAEHDIAIRRFVRIKLGTNQDCDDVMQEVYVRLSQIDDLPQRLADRLDTARSYLIQIANNLLIDRARRAQVRCANMHRGEYETATSLHAPERILSGKRKLQQIDKALAKLKPEKRQAFLLHRVEGLSYREIGDQLSVSVSTVEKYISAALLAIRKTVATTSSNSQGFSKHE</sequence>
<keyword evidence="4" id="KW-0804">Transcription</keyword>
<protein>
    <submittedName>
        <fullName evidence="7">RNA polymerase sigma factor</fullName>
    </submittedName>
</protein>
<accession>A0A432WSW3</accession>
<evidence type="ECO:0000259" key="6">
    <source>
        <dbReference type="Pfam" id="PF08281"/>
    </source>
</evidence>
<dbReference type="PANTHER" id="PTHR43133:SF63">
    <property type="entry name" value="RNA POLYMERASE SIGMA FACTOR FECI-RELATED"/>
    <property type="match status" value="1"/>
</dbReference>
<evidence type="ECO:0000313" key="8">
    <source>
        <dbReference type="Proteomes" id="UP000286934"/>
    </source>
</evidence>
<evidence type="ECO:0000259" key="5">
    <source>
        <dbReference type="Pfam" id="PF04542"/>
    </source>
</evidence>
<comment type="similarity">
    <text evidence="1">Belongs to the sigma-70 factor family. ECF subfamily.</text>
</comment>